<sequence length="143" mass="15490">MAGAVQLMIRVVLCAEDDEGRVDGWGWRFDSADADSGANSHPYAHVQHITTWEPGSQGFRWPKLGGFNVDETGEPVEHRKTTPETKPAVPLSCTDAGGLVVAAMISLYGSTRTAEMLRAVSQADSQFRSLCGQEKVGILDRDN</sequence>
<dbReference type="RefSeq" id="WP_167048672.1">
    <property type="nucleotide sequence ID" value="NZ_JAAOZB010000002.1"/>
</dbReference>
<dbReference type="EMBL" id="JACGWY010000001">
    <property type="protein sequence ID" value="MBA8815687.1"/>
    <property type="molecule type" value="Genomic_DNA"/>
</dbReference>
<protein>
    <submittedName>
        <fullName evidence="1">Uncharacterized protein</fullName>
    </submittedName>
</protein>
<comment type="caution">
    <text evidence="1">The sequence shown here is derived from an EMBL/GenBank/DDBJ whole genome shotgun (WGS) entry which is preliminary data.</text>
</comment>
<name>A0A7W3JMP3_9MICO</name>
<evidence type="ECO:0000313" key="1">
    <source>
        <dbReference type="EMBL" id="MBA8815687.1"/>
    </source>
</evidence>
<dbReference type="AlphaFoldDB" id="A0A7W3JMP3"/>
<gene>
    <name evidence="1" type="ORF">FHX48_000739</name>
</gene>
<accession>A0A7W3JMP3</accession>
<dbReference type="Proteomes" id="UP000526083">
    <property type="component" value="Unassembled WGS sequence"/>
</dbReference>
<proteinExistence type="predicted"/>
<organism evidence="1 2">
    <name type="scientific">Microbacterium halimionae</name>
    <dbReference type="NCBI Taxonomy" id="1526413"/>
    <lineage>
        <taxon>Bacteria</taxon>
        <taxon>Bacillati</taxon>
        <taxon>Actinomycetota</taxon>
        <taxon>Actinomycetes</taxon>
        <taxon>Micrococcales</taxon>
        <taxon>Microbacteriaceae</taxon>
        <taxon>Microbacterium</taxon>
    </lineage>
</organism>
<reference evidence="1 2" key="1">
    <citation type="submission" date="2020-07" db="EMBL/GenBank/DDBJ databases">
        <title>Sequencing the genomes of 1000 actinobacteria strains.</title>
        <authorList>
            <person name="Klenk H.-P."/>
        </authorList>
    </citation>
    <scope>NUCLEOTIDE SEQUENCE [LARGE SCALE GENOMIC DNA]</scope>
    <source>
        <strain evidence="1 2">DSM 27576</strain>
    </source>
</reference>
<keyword evidence="2" id="KW-1185">Reference proteome</keyword>
<evidence type="ECO:0000313" key="2">
    <source>
        <dbReference type="Proteomes" id="UP000526083"/>
    </source>
</evidence>